<dbReference type="Proteomes" id="UP000264310">
    <property type="component" value="Unassembled WGS sequence"/>
</dbReference>
<accession>A0A371X5P1</accession>
<organism evidence="3 4">
    <name type="scientific">Fulvimarina endophytica</name>
    <dbReference type="NCBI Taxonomy" id="2293836"/>
    <lineage>
        <taxon>Bacteria</taxon>
        <taxon>Pseudomonadati</taxon>
        <taxon>Pseudomonadota</taxon>
        <taxon>Alphaproteobacteria</taxon>
        <taxon>Hyphomicrobiales</taxon>
        <taxon>Aurantimonadaceae</taxon>
        <taxon>Fulvimarina</taxon>
    </lineage>
</organism>
<sequence>MFPSRNAADRPRPRGIGTLAALLLLASAGAASAQFASDPIGRLKSQHGAWGIVCSTPAGAPGEQCLMRQVVLPPDRREIGFSVSILHLADGTGTILRARAPLGIILPNGLRLHIDGEFIGITPFLRCFDTGCIADVALDEALTEKLSKGQEATFSFFQTPEEGIGIPVSLDGFTAAYDALPKPQPQAGSAATPQEPAAAQ</sequence>
<dbReference type="RefSeq" id="WP_116682975.1">
    <property type="nucleotide sequence ID" value="NZ_QURL01000003.1"/>
</dbReference>
<dbReference type="Gene3D" id="2.60.40.1880">
    <property type="entry name" value="Invasion associated locus B (IalB) protein"/>
    <property type="match status" value="1"/>
</dbReference>
<dbReference type="InterPro" id="IPR010642">
    <property type="entry name" value="Invasion_prot_B"/>
</dbReference>
<dbReference type="InterPro" id="IPR038696">
    <property type="entry name" value="IalB_sf"/>
</dbReference>
<evidence type="ECO:0000256" key="2">
    <source>
        <dbReference type="SAM" id="SignalP"/>
    </source>
</evidence>
<keyword evidence="2" id="KW-0732">Signal</keyword>
<evidence type="ECO:0000256" key="1">
    <source>
        <dbReference type="SAM" id="MobiDB-lite"/>
    </source>
</evidence>
<protein>
    <submittedName>
        <fullName evidence="3">Invasion associated locus B family protein</fullName>
    </submittedName>
</protein>
<gene>
    <name evidence="3" type="ORF">DYI37_08130</name>
</gene>
<reference evidence="3 4" key="1">
    <citation type="submission" date="2018-08" db="EMBL/GenBank/DDBJ databases">
        <title>Fulvimarina sp. 85, whole genome shotgun sequence.</title>
        <authorList>
            <person name="Tuo L."/>
        </authorList>
    </citation>
    <scope>NUCLEOTIDE SEQUENCE [LARGE SCALE GENOMIC DNA]</scope>
    <source>
        <strain evidence="3 4">85</strain>
    </source>
</reference>
<proteinExistence type="predicted"/>
<feature type="chain" id="PRO_5016827909" evidence="2">
    <location>
        <begin position="34"/>
        <end position="200"/>
    </location>
</feature>
<evidence type="ECO:0000313" key="3">
    <source>
        <dbReference type="EMBL" id="RFC64556.1"/>
    </source>
</evidence>
<name>A0A371X5P1_9HYPH</name>
<keyword evidence="4" id="KW-1185">Reference proteome</keyword>
<feature type="signal peptide" evidence="2">
    <location>
        <begin position="1"/>
        <end position="33"/>
    </location>
</feature>
<dbReference type="AlphaFoldDB" id="A0A371X5P1"/>
<dbReference type="OrthoDB" id="8454302at2"/>
<dbReference type="Pfam" id="PF06776">
    <property type="entry name" value="IalB"/>
    <property type="match status" value="1"/>
</dbReference>
<evidence type="ECO:0000313" key="4">
    <source>
        <dbReference type="Proteomes" id="UP000264310"/>
    </source>
</evidence>
<comment type="caution">
    <text evidence="3">The sequence shown here is derived from an EMBL/GenBank/DDBJ whole genome shotgun (WGS) entry which is preliminary data.</text>
</comment>
<feature type="region of interest" description="Disordered" evidence="1">
    <location>
        <begin position="181"/>
        <end position="200"/>
    </location>
</feature>
<dbReference type="EMBL" id="QURL01000003">
    <property type="protein sequence ID" value="RFC64556.1"/>
    <property type="molecule type" value="Genomic_DNA"/>
</dbReference>